<dbReference type="Pfam" id="PF00106">
    <property type="entry name" value="adh_short"/>
    <property type="match status" value="1"/>
</dbReference>
<dbReference type="InterPro" id="IPR036291">
    <property type="entry name" value="NAD(P)-bd_dom_sf"/>
</dbReference>
<gene>
    <name evidence="4" type="ORF">BU204_31650</name>
</gene>
<dbReference type="EMBL" id="MSIE01000076">
    <property type="protein sequence ID" value="OLF10360.1"/>
    <property type="molecule type" value="Genomic_DNA"/>
</dbReference>
<proteinExistence type="inferred from homology"/>
<dbReference type="NCBIfam" id="NF006114">
    <property type="entry name" value="PRK08263.1"/>
    <property type="match status" value="1"/>
</dbReference>
<keyword evidence="5" id="KW-1185">Reference proteome</keyword>
<dbReference type="PRINTS" id="PR00080">
    <property type="entry name" value="SDRFAMILY"/>
</dbReference>
<dbReference type="Gene3D" id="3.40.50.720">
    <property type="entry name" value="NAD(P)-binding Rossmann-like Domain"/>
    <property type="match status" value="1"/>
</dbReference>
<dbReference type="CDD" id="cd05374">
    <property type="entry name" value="17beta-HSD-like_SDR_c"/>
    <property type="match status" value="1"/>
</dbReference>
<evidence type="ECO:0000313" key="5">
    <source>
        <dbReference type="Proteomes" id="UP000185596"/>
    </source>
</evidence>
<evidence type="ECO:0000313" key="4">
    <source>
        <dbReference type="EMBL" id="OLF10360.1"/>
    </source>
</evidence>
<evidence type="ECO:0000256" key="1">
    <source>
        <dbReference type="ARBA" id="ARBA00006484"/>
    </source>
</evidence>
<name>A0A1Q8C7N9_9PSEU</name>
<evidence type="ECO:0000256" key="2">
    <source>
        <dbReference type="ARBA" id="ARBA00023002"/>
    </source>
</evidence>
<dbReference type="RefSeq" id="WP_075129468.1">
    <property type="nucleotide sequence ID" value="NZ_MSIE01000076.1"/>
</dbReference>
<dbReference type="SUPFAM" id="SSF51735">
    <property type="entry name" value="NAD(P)-binding Rossmann-fold domains"/>
    <property type="match status" value="1"/>
</dbReference>
<dbReference type="STRING" id="1912961.BU204_31650"/>
<reference evidence="4 5" key="1">
    <citation type="submission" date="2016-12" db="EMBL/GenBank/DDBJ databases">
        <title>The draft genome sequence of Actinophytocola sp. 11-183.</title>
        <authorList>
            <person name="Wang W."/>
            <person name="Yuan L."/>
        </authorList>
    </citation>
    <scope>NUCLEOTIDE SEQUENCE [LARGE SCALE GENOMIC DNA]</scope>
    <source>
        <strain evidence="4 5">11-183</strain>
    </source>
</reference>
<protein>
    <submittedName>
        <fullName evidence="4">Short-chain dehydrogenase/reductase</fullName>
    </submittedName>
</protein>
<dbReference type="PANTHER" id="PTHR43976">
    <property type="entry name" value="SHORT CHAIN DEHYDROGENASE"/>
    <property type="match status" value="1"/>
</dbReference>
<dbReference type="AlphaFoldDB" id="A0A1Q8C7N9"/>
<comment type="similarity">
    <text evidence="1 3">Belongs to the short-chain dehydrogenases/reductases (SDR) family.</text>
</comment>
<sequence length="299" mass="32383">MNDSSIDRARTPRTWLITGASRGFGREFTRAALARGDDVAATARDVSSLRELRDEHPRLLVLPLDVTDADAVRARVADAEDHFGRLDVVVNNAGYGHFGAVEELTDAELRAQLETNLFGAHRVVRAALPGMRERGGGHIVQVSSVGGVVAVPNLGAYHASKWALEALSESLAAEVARFGVHVTLVEPGGYDTDWAGWSSRHSGPLSAYDTMREEMAARRGTSVPGDPRAAARALLDIVDAERPPLRVLFGALFGMPTPEIVRGAYDRRLTEWAAWEDLTTRAYGDPRQNLGGSVGRRNP</sequence>
<dbReference type="PANTHER" id="PTHR43976:SF16">
    <property type="entry name" value="SHORT-CHAIN DEHYDROGENASE_REDUCTASE FAMILY PROTEIN"/>
    <property type="match status" value="1"/>
</dbReference>
<keyword evidence="2" id="KW-0560">Oxidoreductase</keyword>
<dbReference type="OrthoDB" id="9792003at2"/>
<evidence type="ECO:0000256" key="3">
    <source>
        <dbReference type="RuleBase" id="RU000363"/>
    </source>
</evidence>
<dbReference type="Proteomes" id="UP000185596">
    <property type="component" value="Unassembled WGS sequence"/>
</dbReference>
<dbReference type="GO" id="GO:0016491">
    <property type="term" value="F:oxidoreductase activity"/>
    <property type="evidence" value="ECO:0007669"/>
    <property type="project" value="UniProtKB-KW"/>
</dbReference>
<dbReference type="InterPro" id="IPR002347">
    <property type="entry name" value="SDR_fam"/>
</dbReference>
<accession>A0A1Q8C7N9</accession>
<dbReference type="InterPro" id="IPR051911">
    <property type="entry name" value="SDR_oxidoreductase"/>
</dbReference>
<dbReference type="PRINTS" id="PR00081">
    <property type="entry name" value="GDHRDH"/>
</dbReference>
<comment type="caution">
    <text evidence="4">The sequence shown here is derived from an EMBL/GenBank/DDBJ whole genome shotgun (WGS) entry which is preliminary data.</text>
</comment>
<organism evidence="4 5">
    <name type="scientific">Actinophytocola xanthii</name>
    <dbReference type="NCBI Taxonomy" id="1912961"/>
    <lineage>
        <taxon>Bacteria</taxon>
        <taxon>Bacillati</taxon>
        <taxon>Actinomycetota</taxon>
        <taxon>Actinomycetes</taxon>
        <taxon>Pseudonocardiales</taxon>
        <taxon>Pseudonocardiaceae</taxon>
    </lineage>
</organism>